<dbReference type="Proteomes" id="UP000838878">
    <property type="component" value="Chromosome 4"/>
</dbReference>
<evidence type="ECO:0000313" key="2">
    <source>
        <dbReference type="EMBL" id="CAH0724038.1"/>
    </source>
</evidence>
<dbReference type="EMBL" id="OV170224">
    <property type="protein sequence ID" value="CAH0724038.1"/>
    <property type="molecule type" value="Genomic_DNA"/>
</dbReference>
<evidence type="ECO:0000313" key="4">
    <source>
        <dbReference type="Proteomes" id="UP000838878"/>
    </source>
</evidence>
<dbReference type="EMBL" id="OV170227">
    <property type="protein sequence ID" value="CAH0728015.1"/>
    <property type="molecule type" value="Genomic_DNA"/>
</dbReference>
<evidence type="ECO:0000256" key="1">
    <source>
        <dbReference type="SAM" id="MobiDB-lite"/>
    </source>
</evidence>
<feature type="non-terminal residue" evidence="2">
    <location>
        <position position="192"/>
    </location>
</feature>
<evidence type="ECO:0000313" key="3">
    <source>
        <dbReference type="EMBL" id="CAH0728015.1"/>
    </source>
</evidence>
<dbReference type="Proteomes" id="UP000838878">
    <property type="component" value="Chromosome 7"/>
</dbReference>
<dbReference type="AlphaFoldDB" id="A0A8J9UPW7"/>
<protein>
    <submittedName>
        <fullName evidence="2 3">Uncharacterized protein</fullName>
    </submittedName>
</protein>
<dbReference type="OrthoDB" id="10058156at2759"/>
<accession>A0A8J9UPW7</accession>
<name>A0A8J9UPW7_9NEOP</name>
<keyword evidence="4" id="KW-1185">Reference proteome</keyword>
<feature type="region of interest" description="Disordered" evidence="1">
    <location>
        <begin position="158"/>
        <end position="178"/>
    </location>
</feature>
<proteinExistence type="predicted"/>
<feature type="compositionally biased region" description="Polar residues" evidence="1">
    <location>
        <begin position="158"/>
        <end position="167"/>
    </location>
</feature>
<sequence>MLLQRRSLRSRLDLLRANRVVENKVYAAQDRQVENAGGMYRHLEPGEPVWAKGFSSQDKWIKGKVNEREGSNRYVLEGDNGQLFKRHIDQIRRRSHMSDVICPDNSCYEKNNENGGEDGIIEAREEVDVSNSSKKHGLTPVKELKSKSKELSAVELNSDMNISTNHPPQEIPEPRYPQRVRKPVVRFGFEFD</sequence>
<organism evidence="2 4">
    <name type="scientific">Brenthis ino</name>
    <name type="common">lesser marbled fritillary</name>
    <dbReference type="NCBI Taxonomy" id="405034"/>
    <lineage>
        <taxon>Eukaryota</taxon>
        <taxon>Metazoa</taxon>
        <taxon>Ecdysozoa</taxon>
        <taxon>Arthropoda</taxon>
        <taxon>Hexapoda</taxon>
        <taxon>Insecta</taxon>
        <taxon>Pterygota</taxon>
        <taxon>Neoptera</taxon>
        <taxon>Endopterygota</taxon>
        <taxon>Lepidoptera</taxon>
        <taxon>Glossata</taxon>
        <taxon>Ditrysia</taxon>
        <taxon>Papilionoidea</taxon>
        <taxon>Nymphalidae</taxon>
        <taxon>Heliconiinae</taxon>
        <taxon>Argynnini</taxon>
        <taxon>Brenthis</taxon>
    </lineage>
</organism>
<gene>
    <name evidence="3" type="ORF">BINO364_LOCUS13280</name>
    <name evidence="2" type="ORF">BINO364_LOCUS9797</name>
</gene>
<reference evidence="2" key="1">
    <citation type="submission" date="2021-12" db="EMBL/GenBank/DDBJ databases">
        <authorList>
            <person name="Martin H S."/>
        </authorList>
    </citation>
    <scope>NUCLEOTIDE SEQUENCE</scope>
</reference>